<dbReference type="Gramene" id="LPERR01G26010.1">
    <property type="protein sequence ID" value="LPERR01G26010.1"/>
    <property type="gene ID" value="LPERR01G26010"/>
</dbReference>
<dbReference type="HOGENOM" id="CLU_2907301_0_0_1"/>
<feature type="region of interest" description="Disordered" evidence="1">
    <location>
        <begin position="1"/>
        <end position="36"/>
    </location>
</feature>
<dbReference type="AlphaFoldDB" id="A0A0D9V5G3"/>
<dbReference type="EnsemblPlants" id="LPERR01G26010.1">
    <property type="protein sequence ID" value="LPERR01G26010.1"/>
    <property type="gene ID" value="LPERR01G26010"/>
</dbReference>
<evidence type="ECO:0000313" key="3">
    <source>
        <dbReference type="Proteomes" id="UP000032180"/>
    </source>
</evidence>
<evidence type="ECO:0000313" key="2">
    <source>
        <dbReference type="EnsemblPlants" id="LPERR01G26010.1"/>
    </source>
</evidence>
<proteinExistence type="predicted"/>
<organism evidence="2 3">
    <name type="scientific">Leersia perrieri</name>
    <dbReference type="NCBI Taxonomy" id="77586"/>
    <lineage>
        <taxon>Eukaryota</taxon>
        <taxon>Viridiplantae</taxon>
        <taxon>Streptophyta</taxon>
        <taxon>Embryophyta</taxon>
        <taxon>Tracheophyta</taxon>
        <taxon>Spermatophyta</taxon>
        <taxon>Magnoliopsida</taxon>
        <taxon>Liliopsida</taxon>
        <taxon>Poales</taxon>
        <taxon>Poaceae</taxon>
        <taxon>BOP clade</taxon>
        <taxon>Oryzoideae</taxon>
        <taxon>Oryzeae</taxon>
        <taxon>Oryzinae</taxon>
        <taxon>Leersia</taxon>
    </lineage>
</organism>
<name>A0A0D9V5G3_9ORYZ</name>
<reference evidence="2 3" key="1">
    <citation type="submission" date="2012-08" db="EMBL/GenBank/DDBJ databases">
        <title>Oryza genome evolution.</title>
        <authorList>
            <person name="Wing R.A."/>
        </authorList>
    </citation>
    <scope>NUCLEOTIDE SEQUENCE</scope>
</reference>
<sequence length="62" mass="6936">MDLAGLVRRDVHPRRSSKEEGIEDIGCGGDGSRPNPSISNGYYLELKLFVLRGSIRDWAEVF</sequence>
<reference evidence="2" key="3">
    <citation type="submission" date="2015-04" db="UniProtKB">
        <authorList>
            <consortium name="EnsemblPlants"/>
        </authorList>
    </citation>
    <scope>IDENTIFICATION</scope>
</reference>
<reference evidence="3" key="2">
    <citation type="submission" date="2013-12" db="EMBL/GenBank/DDBJ databases">
        <authorList>
            <person name="Yu Y."/>
            <person name="Lee S."/>
            <person name="de Baynast K."/>
            <person name="Wissotski M."/>
            <person name="Liu L."/>
            <person name="Talag J."/>
            <person name="Goicoechea J."/>
            <person name="Angelova A."/>
            <person name="Jetty R."/>
            <person name="Kudrna D."/>
            <person name="Golser W."/>
            <person name="Rivera L."/>
            <person name="Zhang J."/>
            <person name="Wing R."/>
        </authorList>
    </citation>
    <scope>NUCLEOTIDE SEQUENCE</scope>
</reference>
<protein>
    <submittedName>
        <fullName evidence="2">Uncharacterized protein</fullName>
    </submittedName>
</protein>
<accession>A0A0D9V5G3</accession>
<dbReference type="Proteomes" id="UP000032180">
    <property type="component" value="Chromosome 1"/>
</dbReference>
<keyword evidence="3" id="KW-1185">Reference proteome</keyword>
<evidence type="ECO:0000256" key="1">
    <source>
        <dbReference type="SAM" id="MobiDB-lite"/>
    </source>
</evidence>